<protein>
    <submittedName>
        <fullName evidence="2">Uncharacterized protein</fullName>
    </submittedName>
</protein>
<sequence>MRETFYACTFDSLSERRLAHVRAWDAGEAMELFVAELEGDGVAEPGDVEVAPLGGRPCSRARYRPRGDISTLQ</sequence>
<dbReference type="EMBL" id="AP025591">
    <property type="protein sequence ID" value="BDG04010.1"/>
    <property type="molecule type" value="Genomic_DNA"/>
</dbReference>
<feature type="region of interest" description="Disordered" evidence="1">
    <location>
        <begin position="48"/>
        <end position="73"/>
    </location>
</feature>
<name>A0ABN6MSQ5_9BACT</name>
<accession>A0ABN6MSQ5</accession>
<proteinExistence type="predicted"/>
<reference evidence="3" key="1">
    <citation type="journal article" date="2022" name="Int. J. Syst. Evol. Microbiol.">
        <title>Anaeromyxobacter oryzae sp. nov., Anaeromyxobacter diazotrophicus sp. nov. and Anaeromyxobacter paludicola sp. nov., isolated from paddy soils.</title>
        <authorList>
            <person name="Itoh H."/>
            <person name="Xu Z."/>
            <person name="Mise K."/>
            <person name="Masuda Y."/>
            <person name="Ushijima N."/>
            <person name="Hayakawa C."/>
            <person name="Shiratori Y."/>
            <person name="Senoo K."/>
        </authorList>
    </citation>
    <scope>NUCLEOTIDE SEQUENCE [LARGE SCALE GENOMIC DNA]</scope>
    <source>
        <strain evidence="3">Red232</strain>
    </source>
</reference>
<gene>
    <name evidence="2" type="ORF">AMOR_30060</name>
</gene>
<evidence type="ECO:0000313" key="2">
    <source>
        <dbReference type="EMBL" id="BDG04010.1"/>
    </source>
</evidence>
<evidence type="ECO:0000256" key="1">
    <source>
        <dbReference type="SAM" id="MobiDB-lite"/>
    </source>
</evidence>
<dbReference type="Proteomes" id="UP001162891">
    <property type="component" value="Chromosome"/>
</dbReference>
<evidence type="ECO:0000313" key="3">
    <source>
        <dbReference type="Proteomes" id="UP001162891"/>
    </source>
</evidence>
<dbReference type="RefSeq" id="WP_248352385.1">
    <property type="nucleotide sequence ID" value="NZ_AP025591.1"/>
</dbReference>
<organism evidence="2 3">
    <name type="scientific">Anaeromyxobacter oryzae</name>
    <dbReference type="NCBI Taxonomy" id="2918170"/>
    <lineage>
        <taxon>Bacteria</taxon>
        <taxon>Pseudomonadati</taxon>
        <taxon>Myxococcota</taxon>
        <taxon>Myxococcia</taxon>
        <taxon>Myxococcales</taxon>
        <taxon>Cystobacterineae</taxon>
        <taxon>Anaeromyxobacteraceae</taxon>
        <taxon>Anaeromyxobacter</taxon>
    </lineage>
</organism>
<keyword evidence="3" id="KW-1185">Reference proteome</keyword>